<protein>
    <recommendedName>
        <fullName evidence="5">Leucine-rich repeat-containing N-terminal plant-type domain-containing protein</fullName>
    </recommendedName>
</protein>
<dbReference type="Pfam" id="PF08263">
    <property type="entry name" value="LRRNT_2"/>
    <property type="match status" value="1"/>
</dbReference>
<name>A0AAN9S220_PSOTE</name>
<reference evidence="6 7" key="1">
    <citation type="submission" date="2024-01" db="EMBL/GenBank/DDBJ databases">
        <title>The genomes of 5 underutilized Papilionoideae crops provide insights into root nodulation and disease resistanc.</title>
        <authorList>
            <person name="Jiang F."/>
        </authorList>
    </citation>
    <scope>NUCLEOTIDE SEQUENCE [LARGE SCALE GENOMIC DNA]</scope>
    <source>
        <strain evidence="6">DUOXIRENSHENG_FW03</strain>
        <tissue evidence="6">Leaves</tissue>
    </source>
</reference>
<sequence>MNMRISSLWFTCLHVVLFSATLLCFHPKNTTCALGNETDQLSLLRFKAEVEKDPFDVLASWNSSTHYCKWHGVTCSLKRQRVTSLNLKGYALRGLIPPEIGSLSFLREPYLLPWLH</sequence>
<dbReference type="Proteomes" id="UP001386955">
    <property type="component" value="Unassembled WGS sequence"/>
</dbReference>
<dbReference type="AlphaFoldDB" id="A0AAN9S220"/>
<dbReference type="SUPFAM" id="SSF52058">
    <property type="entry name" value="L domain-like"/>
    <property type="match status" value="1"/>
</dbReference>
<keyword evidence="2 4" id="KW-0732">Signal</keyword>
<evidence type="ECO:0000256" key="4">
    <source>
        <dbReference type="SAM" id="SignalP"/>
    </source>
</evidence>
<feature type="domain" description="Leucine-rich repeat-containing N-terminal plant-type" evidence="5">
    <location>
        <begin position="37"/>
        <end position="76"/>
    </location>
</feature>
<dbReference type="PANTHER" id="PTHR48060">
    <property type="entry name" value="DNA DAMAGE-REPAIR/TOLERATION PROTEIN DRT100"/>
    <property type="match status" value="1"/>
</dbReference>
<gene>
    <name evidence="6" type="ORF">VNO78_27176</name>
</gene>
<keyword evidence="1" id="KW-0433">Leucine-rich repeat</keyword>
<evidence type="ECO:0000259" key="5">
    <source>
        <dbReference type="Pfam" id="PF08263"/>
    </source>
</evidence>
<dbReference type="InterPro" id="IPR013210">
    <property type="entry name" value="LRR_N_plant-typ"/>
</dbReference>
<keyword evidence="3" id="KW-0677">Repeat</keyword>
<proteinExistence type="predicted"/>
<feature type="signal peptide" evidence="4">
    <location>
        <begin position="1"/>
        <end position="24"/>
    </location>
</feature>
<dbReference type="Gene3D" id="3.80.10.10">
    <property type="entry name" value="Ribonuclease Inhibitor"/>
    <property type="match status" value="1"/>
</dbReference>
<keyword evidence="7" id="KW-1185">Reference proteome</keyword>
<evidence type="ECO:0000256" key="1">
    <source>
        <dbReference type="ARBA" id="ARBA00022614"/>
    </source>
</evidence>
<dbReference type="PANTHER" id="PTHR48060:SF21">
    <property type="entry name" value="L DOMAIN-LIKE PROTEIN"/>
    <property type="match status" value="1"/>
</dbReference>
<dbReference type="EMBL" id="JAYMYS010000007">
    <property type="protein sequence ID" value="KAK7386838.1"/>
    <property type="molecule type" value="Genomic_DNA"/>
</dbReference>
<evidence type="ECO:0000256" key="2">
    <source>
        <dbReference type="ARBA" id="ARBA00022729"/>
    </source>
</evidence>
<dbReference type="InterPro" id="IPR032675">
    <property type="entry name" value="LRR_dom_sf"/>
</dbReference>
<organism evidence="6 7">
    <name type="scientific">Psophocarpus tetragonolobus</name>
    <name type="common">Winged bean</name>
    <name type="synonym">Dolichos tetragonolobus</name>
    <dbReference type="NCBI Taxonomy" id="3891"/>
    <lineage>
        <taxon>Eukaryota</taxon>
        <taxon>Viridiplantae</taxon>
        <taxon>Streptophyta</taxon>
        <taxon>Embryophyta</taxon>
        <taxon>Tracheophyta</taxon>
        <taxon>Spermatophyta</taxon>
        <taxon>Magnoliopsida</taxon>
        <taxon>eudicotyledons</taxon>
        <taxon>Gunneridae</taxon>
        <taxon>Pentapetalae</taxon>
        <taxon>rosids</taxon>
        <taxon>fabids</taxon>
        <taxon>Fabales</taxon>
        <taxon>Fabaceae</taxon>
        <taxon>Papilionoideae</taxon>
        <taxon>50 kb inversion clade</taxon>
        <taxon>NPAAA clade</taxon>
        <taxon>indigoferoid/millettioid clade</taxon>
        <taxon>Phaseoleae</taxon>
        <taxon>Psophocarpus</taxon>
    </lineage>
</organism>
<accession>A0AAN9S220</accession>
<evidence type="ECO:0000313" key="7">
    <source>
        <dbReference type="Proteomes" id="UP001386955"/>
    </source>
</evidence>
<comment type="caution">
    <text evidence="6">The sequence shown here is derived from an EMBL/GenBank/DDBJ whole genome shotgun (WGS) entry which is preliminary data.</text>
</comment>
<dbReference type="InterPro" id="IPR053211">
    <property type="entry name" value="DNA_repair-toleration"/>
</dbReference>
<evidence type="ECO:0000313" key="6">
    <source>
        <dbReference type="EMBL" id="KAK7386838.1"/>
    </source>
</evidence>
<feature type="chain" id="PRO_5042935440" description="Leucine-rich repeat-containing N-terminal plant-type domain-containing protein" evidence="4">
    <location>
        <begin position="25"/>
        <end position="116"/>
    </location>
</feature>
<evidence type="ECO:0000256" key="3">
    <source>
        <dbReference type="ARBA" id="ARBA00022737"/>
    </source>
</evidence>